<dbReference type="RefSeq" id="XP_025049837.1">
    <property type="nucleotide sequence ID" value="XM_025194052.1"/>
</dbReference>
<sequence>MGKRRMGDPVRGGILHLQVSLTSVSAAFCSQDYLGDSGSDHSCLLLAKIQEVNQCLEKLLAGPRKGSAPPCSHQDQARDPPIPLRKRLEFQQQTLSVLREQNRLLLEVRRLQGAEDTEAADQVAAMGPSVANSVVELGPGWPMGPLWPTQDGCQAPLPAGPGWPTAANYVVPPWALGAARGLCLQWPNLEAAGGPLTWPIPHGRAA</sequence>
<reference evidence="2" key="1">
    <citation type="submission" date="2025-08" db="UniProtKB">
        <authorList>
            <consortium name="RefSeq"/>
        </authorList>
    </citation>
    <scope>IDENTIFICATION</scope>
</reference>
<dbReference type="InParanoid" id="A0A3Q0FRC8"/>
<evidence type="ECO:0000313" key="2">
    <source>
        <dbReference type="RefSeq" id="XP_025049837.1"/>
    </source>
</evidence>
<evidence type="ECO:0000313" key="1">
    <source>
        <dbReference type="Proteomes" id="UP000189705"/>
    </source>
</evidence>
<keyword evidence="1" id="KW-1185">Reference proteome</keyword>
<proteinExistence type="predicted"/>
<dbReference type="GeneID" id="112548383"/>
<protein>
    <submittedName>
        <fullName evidence="2">Uncharacterized protein LOC112548383</fullName>
    </submittedName>
</protein>
<dbReference type="KEGG" id="asn:112548383"/>
<gene>
    <name evidence="2" type="primary">LOC112548383</name>
</gene>
<dbReference type="Proteomes" id="UP000189705">
    <property type="component" value="Unplaced"/>
</dbReference>
<dbReference type="AlphaFoldDB" id="A0A3Q0FRC8"/>
<accession>A0A3Q0FRC8</accession>
<organism evidence="1 2">
    <name type="scientific">Alligator sinensis</name>
    <name type="common">Chinese alligator</name>
    <dbReference type="NCBI Taxonomy" id="38654"/>
    <lineage>
        <taxon>Eukaryota</taxon>
        <taxon>Metazoa</taxon>
        <taxon>Chordata</taxon>
        <taxon>Craniata</taxon>
        <taxon>Vertebrata</taxon>
        <taxon>Euteleostomi</taxon>
        <taxon>Archelosauria</taxon>
        <taxon>Archosauria</taxon>
        <taxon>Crocodylia</taxon>
        <taxon>Alligatoridae</taxon>
        <taxon>Alligatorinae</taxon>
        <taxon>Alligator</taxon>
    </lineage>
</organism>
<name>A0A3Q0FRC8_ALLSI</name>